<keyword evidence="6" id="KW-0547">Nucleotide-binding</keyword>
<reference evidence="13 14" key="1">
    <citation type="submission" date="2013-05" db="EMBL/GenBank/DDBJ databases">
        <authorList>
            <person name="Strain E.A."/>
            <person name="Brown E."/>
            <person name="Allard M.W."/>
            <person name="Luo Y.L."/>
        </authorList>
    </citation>
    <scope>NUCLEOTIDE SEQUENCE [LARGE SCALE GENOMIC DNA]</scope>
    <source>
        <strain evidence="13 14">TS-15</strain>
    </source>
</reference>
<keyword evidence="7 13" id="KW-0418">Kinase</keyword>
<gene>
    <name evidence="13" type="ORF">PAALTS15_22418</name>
</gene>
<dbReference type="PATRIC" id="fig|1117108.3.peg.4624"/>
<dbReference type="Gene3D" id="3.30.565.10">
    <property type="entry name" value="Histidine kinase-like ATPase, C-terminal domain"/>
    <property type="match status" value="1"/>
</dbReference>
<keyword evidence="11" id="KW-0472">Membrane</keyword>
<organism evidence="13 14">
    <name type="scientific">Paenibacillus alvei TS-15</name>
    <dbReference type="NCBI Taxonomy" id="1117108"/>
    <lineage>
        <taxon>Bacteria</taxon>
        <taxon>Bacillati</taxon>
        <taxon>Bacillota</taxon>
        <taxon>Bacilli</taxon>
        <taxon>Bacillales</taxon>
        <taxon>Paenibacillaceae</taxon>
        <taxon>Paenibacillus</taxon>
    </lineage>
</organism>
<keyword evidence="11" id="KW-0812">Transmembrane</keyword>
<dbReference type="eggNOG" id="COG2205">
    <property type="taxonomic scope" value="Bacteria"/>
</dbReference>
<dbReference type="Pfam" id="PF02518">
    <property type="entry name" value="HATPase_c"/>
    <property type="match status" value="1"/>
</dbReference>
<dbReference type="EC" id="2.7.13.3" evidence="3"/>
<proteinExistence type="predicted"/>
<dbReference type="SUPFAM" id="SSF47384">
    <property type="entry name" value="Homodimeric domain of signal transducing histidine kinase"/>
    <property type="match status" value="1"/>
</dbReference>
<dbReference type="PANTHER" id="PTHR45453:SF1">
    <property type="entry name" value="PHOSPHATE REGULON SENSOR PROTEIN PHOR"/>
    <property type="match status" value="1"/>
</dbReference>
<evidence type="ECO:0000256" key="7">
    <source>
        <dbReference type="ARBA" id="ARBA00022777"/>
    </source>
</evidence>
<dbReference type="GO" id="GO:0004721">
    <property type="term" value="F:phosphoprotein phosphatase activity"/>
    <property type="evidence" value="ECO:0007669"/>
    <property type="project" value="TreeGrafter"/>
</dbReference>
<dbReference type="PANTHER" id="PTHR45453">
    <property type="entry name" value="PHOSPHATE REGULON SENSOR PROTEIN PHOR"/>
    <property type="match status" value="1"/>
</dbReference>
<dbReference type="SMART" id="SM00388">
    <property type="entry name" value="HisKA"/>
    <property type="match status" value="1"/>
</dbReference>
<dbReference type="PRINTS" id="PR00344">
    <property type="entry name" value="BCTRLSENSOR"/>
</dbReference>
<dbReference type="InterPro" id="IPR004358">
    <property type="entry name" value="Sig_transdc_His_kin-like_C"/>
</dbReference>
<feature type="transmembrane region" description="Helical" evidence="11">
    <location>
        <begin position="172"/>
        <end position="190"/>
    </location>
</feature>
<dbReference type="InterPro" id="IPR005467">
    <property type="entry name" value="His_kinase_dom"/>
</dbReference>
<dbReference type="CDD" id="cd00082">
    <property type="entry name" value="HisKA"/>
    <property type="match status" value="1"/>
</dbReference>
<dbReference type="GO" id="GO:0016036">
    <property type="term" value="P:cellular response to phosphate starvation"/>
    <property type="evidence" value="ECO:0007669"/>
    <property type="project" value="TreeGrafter"/>
</dbReference>
<evidence type="ECO:0000256" key="5">
    <source>
        <dbReference type="ARBA" id="ARBA00022679"/>
    </source>
</evidence>
<dbReference type="InterPro" id="IPR003594">
    <property type="entry name" value="HATPase_dom"/>
</dbReference>
<feature type="domain" description="Histidine kinase" evidence="12">
    <location>
        <begin position="215"/>
        <end position="432"/>
    </location>
</feature>
<dbReference type="Gene3D" id="1.10.287.130">
    <property type="match status" value="1"/>
</dbReference>
<evidence type="ECO:0000313" key="14">
    <source>
        <dbReference type="Proteomes" id="UP000015344"/>
    </source>
</evidence>
<dbReference type="GO" id="GO:0000155">
    <property type="term" value="F:phosphorelay sensor kinase activity"/>
    <property type="evidence" value="ECO:0007669"/>
    <property type="project" value="InterPro"/>
</dbReference>
<feature type="transmembrane region" description="Helical" evidence="11">
    <location>
        <begin position="9"/>
        <end position="31"/>
    </location>
</feature>
<keyword evidence="11" id="KW-1133">Transmembrane helix</keyword>
<evidence type="ECO:0000256" key="4">
    <source>
        <dbReference type="ARBA" id="ARBA00022553"/>
    </source>
</evidence>
<dbReference type="InterPro" id="IPR036890">
    <property type="entry name" value="HATPase_C_sf"/>
</dbReference>
<evidence type="ECO:0000256" key="3">
    <source>
        <dbReference type="ARBA" id="ARBA00012438"/>
    </source>
</evidence>
<dbReference type="AlphaFoldDB" id="S9SJW8"/>
<keyword evidence="8" id="KW-0067">ATP-binding</keyword>
<accession>S9SJW8</accession>
<dbReference type="GO" id="GO:0005886">
    <property type="term" value="C:plasma membrane"/>
    <property type="evidence" value="ECO:0007669"/>
    <property type="project" value="UniProtKB-SubCell"/>
</dbReference>
<dbReference type="Pfam" id="PF00512">
    <property type="entry name" value="HisKA"/>
    <property type="match status" value="1"/>
</dbReference>
<name>S9SJW8_PAEAL</name>
<dbReference type="InterPro" id="IPR003661">
    <property type="entry name" value="HisK_dim/P_dom"/>
</dbReference>
<keyword evidence="4" id="KW-0597">Phosphoprotein</keyword>
<comment type="catalytic activity">
    <reaction evidence="1">
        <text>ATP + protein L-histidine = ADP + protein N-phospho-L-histidine.</text>
        <dbReference type="EC" id="2.7.13.3"/>
    </reaction>
</comment>
<dbReference type="GO" id="GO:0005524">
    <property type="term" value="F:ATP binding"/>
    <property type="evidence" value="ECO:0007669"/>
    <property type="project" value="UniProtKB-KW"/>
</dbReference>
<evidence type="ECO:0000256" key="2">
    <source>
        <dbReference type="ARBA" id="ARBA00004651"/>
    </source>
</evidence>
<dbReference type="Proteomes" id="UP000015344">
    <property type="component" value="Unassembled WGS sequence"/>
</dbReference>
<dbReference type="PROSITE" id="PS50109">
    <property type="entry name" value="HIS_KIN"/>
    <property type="match status" value="1"/>
</dbReference>
<dbReference type="EMBL" id="ATMT01000072">
    <property type="protein sequence ID" value="EPY04999.1"/>
    <property type="molecule type" value="Genomic_DNA"/>
</dbReference>
<evidence type="ECO:0000256" key="11">
    <source>
        <dbReference type="SAM" id="Phobius"/>
    </source>
</evidence>
<keyword evidence="9" id="KW-0902">Two-component regulatory system</keyword>
<dbReference type="InterPro" id="IPR036097">
    <property type="entry name" value="HisK_dim/P_sf"/>
</dbReference>
<evidence type="ECO:0000256" key="9">
    <source>
        <dbReference type="ARBA" id="ARBA00023012"/>
    </source>
</evidence>
<dbReference type="InterPro" id="IPR050351">
    <property type="entry name" value="BphY/WalK/GraS-like"/>
</dbReference>
<evidence type="ECO:0000259" key="12">
    <source>
        <dbReference type="PROSITE" id="PS50109"/>
    </source>
</evidence>
<sequence length="434" mass="49618">MFKKLKNRFLFLNLVIISVMMLASFATIYTITYHDVRRNIDMELRKISDFYRKPRGNFDAQPPDQNQPRKPIPEGSPHRPGPDAGIEPPERSVAFMIQTDRDWNMKSSDSWFTIDRDLYAQALEKAKDEKTNNAGQFKLSGNDWAFIIQPIEDGYLLVFLDVTARQGILTNLIYTFLTVGLVMLIVIYFISRFFATRSIAPVKDAFEKQKQFIADASHELKSPLAVIQTNTDVLLANPEDTIGNQAKWLHYIKLETDRMAKLTNDLLYLTEMESTRVTMLHMPFNMSEAVETILLTMEAVIFEKQLQLDYDIEPDLMVHGSSEQIKQVVFILLDNAIKYTYPNGSLTISLKTQHHDVVLTVSNTGEGIAPEHLSRIFDRFYRTDASRSRQRGGYGLGLAIAKSIVEQHRGKLYGKSSVGATTSFYLHLTRLESR</sequence>
<evidence type="ECO:0000256" key="10">
    <source>
        <dbReference type="SAM" id="MobiDB-lite"/>
    </source>
</evidence>
<protein>
    <recommendedName>
        <fullName evidence="3">histidine kinase</fullName>
        <ecNumber evidence="3">2.7.13.3</ecNumber>
    </recommendedName>
</protein>
<dbReference type="SMART" id="SM00387">
    <property type="entry name" value="HATPase_c"/>
    <property type="match status" value="1"/>
</dbReference>
<evidence type="ECO:0000256" key="8">
    <source>
        <dbReference type="ARBA" id="ARBA00022840"/>
    </source>
</evidence>
<dbReference type="RefSeq" id="WP_021261701.1">
    <property type="nucleotide sequence ID" value="NZ_ATMT01000072.1"/>
</dbReference>
<dbReference type="FunFam" id="3.30.565.10:FF:000006">
    <property type="entry name" value="Sensor histidine kinase WalK"/>
    <property type="match status" value="1"/>
</dbReference>
<dbReference type="SUPFAM" id="SSF55874">
    <property type="entry name" value="ATPase domain of HSP90 chaperone/DNA topoisomerase II/histidine kinase"/>
    <property type="match status" value="1"/>
</dbReference>
<evidence type="ECO:0000256" key="1">
    <source>
        <dbReference type="ARBA" id="ARBA00000085"/>
    </source>
</evidence>
<comment type="subcellular location">
    <subcellularLocation>
        <location evidence="2">Cell membrane</location>
        <topology evidence="2">Multi-pass membrane protein</topology>
    </subcellularLocation>
</comment>
<feature type="region of interest" description="Disordered" evidence="10">
    <location>
        <begin position="53"/>
        <end position="86"/>
    </location>
</feature>
<comment type="caution">
    <text evidence="13">The sequence shown here is derived from an EMBL/GenBank/DDBJ whole genome shotgun (WGS) entry which is preliminary data.</text>
</comment>
<keyword evidence="5" id="KW-0808">Transferase</keyword>
<evidence type="ECO:0000256" key="6">
    <source>
        <dbReference type="ARBA" id="ARBA00022741"/>
    </source>
</evidence>
<evidence type="ECO:0000313" key="13">
    <source>
        <dbReference type="EMBL" id="EPY04999.1"/>
    </source>
</evidence>